<dbReference type="AlphaFoldDB" id="A0A135LB55"/>
<reference evidence="2 3" key="1">
    <citation type="journal article" date="2016" name="BMC Genomics">
        <title>Genome sequencing and secondary metabolism of the postharvest pathogen Penicillium griseofulvum.</title>
        <authorList>
            <person name="Banani H."/>
            <person name="Marcet-Houben M."/>
            <person name="Ballester A.R."/>
            <person name="Abbruscato P."/>
            <person name="Gonzalez-Candelas L."/>
            <person name="Gabaldon T."/>
            <person name="Spadaro D."/>
        </authorList>
    </citation>
    <scope>NUCLEOTIDE SEQUENCE [LARGE SCALE GENOMIC DNA]</scope>
    <source>
        <strain evidence="2 3">PG3</strain>
    </source>
</reference>
<name>A0A135LB55_PENPA</name>
<accession>A0A135LB55</accession>
<sequence>MSTPSPLKRLVRRFRRGNTDGAGDGTGAKGTAAAAPAPKGKKRKGNAGGEPAAKRVATTPNPKAAEEAQSPLLPESSTSFRTIGASMHAAANPDRIRLFDEAPSQAEITQYQRDGVQYKHWMANTNPTGPASIVPLSTLTINALIQPVPPNNRPLFEVKRSSFEATPEEIRESLRSTNIPVDSEAWRFSHLTHWNRNSPCYKHYIIQGAIIASEIFRRGYGPQWNDVALALYKQAAHVDTLKYIFFTNVENEETQPLLGYVIYPTRDWNIEGNLIPPVIRTWDMNTTTFEQILGTQIGRSAARLVLGAWPVGTHQITRIHTWYLRTDLHMRFDIEPIVAAPNP</sequence>
<organism evidence="2 3">
    <name type="scientific">Penicillium patulum</name>
    <name type="common">Penicillium griseofulvum</name>
    <dbReference type="NCBI Taxonomy" id="5078"/>
    <lineage>
        <taxon>Eukaryota</taxon>
        <taxon>Fungi</taxon>
        <taxon>Dikarya</taxon>
        <taxon>Ascomycota</taxon>
        <taxon>Pezizomycotina</taxon>
        <taxon>Eurotiomycetes</taxon>
        <taxon>Eurotiomycetidae</taxon>
        <taxon>Eurotiales</taxon>
        <taxon>Aspergillaceae</taxon>
        <taxon>Penicillium</taxon>
    </lineage>
</organism>
<dbReference type="RefSeq" id="XP_040644744.1">
    <property type="nucleotide sequence ID" value="XM_040792777.1"/>
</dbReference>
<dbReference type="Proteomes" id="UP000070168">
    <property type="component" value="Unassembled WGS sequence"/>
</dbReference>
<keyword evidence="3" id="KW-1185">Reference proteome</keyword>
<evidence type="ECO:0000256" key="1">
    <source>
        <dbReference type="SAM" id="MobiDB-lite"/>
    </source>
</evidence>
<comment type="caution">
    <text evidence="2">The sequence shown here is derived from an EMBL/GenBank/DDBJ whole genome shotgun (WGS) entry which is preliminary data.</text>
</comment>
<feature type="compositionally biased region" description="Low complexity" evidence="1">
    <location>
        <begin position="29"/>
        <end position="38"/>
    </location>
</feature>
<dbReference type="EMBL" id="LHQR01000069">
    <property type="protein sequence ID" value="KXG46208.1"/>
    <property type="molecule type" value="Genomic_DNA"/>
</dbReference>
<evidence type="ECO:0000313" key="3">
    <source>
        <dbReference type="Proteomes" id="UP000070168"/>
    </source>
</evidence>
<proteinExistence type="predicted"/>
<evidence type="ECO:0000313" key="2">
    <source>
        <dbReference type="EMBL" id="KXG46208.1"/>
    </source>
</evidence>
<gene>
    <name evidence="2" type="ORF">PGRI_050640</name>
</gene>
<dbReference type="OrthoDB" id="4360259at2759"/>
<dbReference type="GeneID" id="63708077"/>
<protein>
    <submittedName>
        <fullName evidence="2">Uncharacterized protein</fullName>
    </submittedName>
</protein>
<feature type="region of interest" description="Disordered" evidence="1">
    <location>
        <begin position="1"/>
        <end position="76"/>
    </location>
</feature>